<sequence>MSHDFKINPTTIGLTWQTVFERVQLGYELQELKEDELTKQQIVKFNDAIIISPDYQREYRSSVSDESSLIESALIGIPIPPIFLASFKYKGVQVLNVVDGQHRLRAFHRFFSNSFKLTDLSIENNKNNMFFDDLDVDDINTLQSRDISTITFRDFPGKDFELEIFNRYNKGTKPLTPQDIRHAVYDSKVNEFVNKFCKELMDNPKDSLSKAYAISKDRYQKKTCQENVFVILSIIEDGVSQEVIDKDGKPKKIYKSPQYAEYYMEKKSRLEMTEHDDLEALTKNTFDQFSRFNNFIESIARHTEFPFSKEIYGVSKRGNKFQVSISMILAGLFRKLNIENVDFLSFCSDENITKFLHLLSEKLNDSYLEDPDYNASTTNPIEVQKFVDAFEFQV</sequence>
<evidence type="ECO:0000313" key="3">
    <source>
        <dbReference type="Proteomes" id="UP001548189"/>
    </source>
</evidence>
<keyword evidence="3" id="KW-1185">Reference proteome</keyword>
<dbReference type="Proteomes" id="UP001548189">
    <property type="component" value="Unassembled WGS sequence"/>
</dbReference>
<dbReference type="EMBL" id="JBEVCJ010000062">
    <property type="protein sequence ID" value="MET1257414.1"/>
    <property type="molecule type" value="Genomic_DNA"/>
</dbReference>
<comment type="caution">
    <text evidence="2">The sequence shown here is derived from an EMBL/GenBank/DDBJ whole genome shotgun (WGS) entry which is preliminary data.</text>
</comment>
<proteinExistence type="predicted"/>
<dbReference type="RefSeq" id="WP_353897998.1">
    <property type="nucleotide sequence ID" value="NZ_JBEVCJ010000062.1"/>
</dbReference>
<reference evidence="2 3" key="1">
    <citation type="submission" date="2024-06" db="EMBL/GenBank/DDBJ databases">
        <authorList>
            <person name="Li F."/>
        </authorList>
    </citation>
    <scope>NUCLEOTIDE SEQUENCE [LARGE SCALE GENOMIC DNA]</scope>
    <source>
        <strain evidence="2 3">GXAS 311</strain>
    </source>
</reference>
<protein>
    <submittedName>
        <fullName evidence="2">DUF262 domain-containing protein</fullName>
    </submittedName>
</protein>
<accession>A0ABV2BZQ9</accession>
<feature type="domain" description="GmrSD restriction endonucleases N-terminal" evidence="1">
    <location>
        <begin position="45"/>
        <end position="184"/>
    </location>
</feature>
<gene>
    <name evidence="2" type="ORF">ABVT43_19945</name>
</gene>
<dbReference type="PANTHER" id="PTHR39639">
    <property type="entry name" value="CHROMOSOME 16, WHOLE GENOME SHOTGUN SEQUENCE"/>
    <property type="match status" value="1"/>
</dbReference>
<dbReference type="Pfam" id="PF03235">
    <property type="entry name" value="GmrSD_N"/>
    <property type="match status" value="1"/>
</dbReference>
<evidence type="ECO:0000313" key="2">
    <source>
        <dbReference type="EMBL" id="MET1257414.1"/>
    </source>
</evidence>
<dbReference type="InterPro" id="IPR004919">
    <property type="entry name" value="GmrSD_N"/>
</dbReference>
<evidence type="ECO:0000259" key="1">
    <source>
        <dbReference type="Pfam" id="PF03235"/>
    </source>
</evidence>
<name>A0ABV2BZQ9_9GAMM</name>
<organism evidence="2 3">
    <name type="scientific">Aliikangiella maris</name>
    <dbReference type="NCBI Taxonomy" id="3162458"/>
    <lineage>
        <taxon>Bacteria</taxon>
        <taxon>Pseudomonadati</taxon>
        <taxon>Pseudomonadota</taxon>
        <taxon>Gammaproteobacteria</taxon>
        <taxon>Oceanospirillales</taxon>
        <taxon>Pleioneaceae</taxon>
        <taxon>Aliikangiella</taxon>
    </lineage>
</organism>
<dbReference type="PANTHER" id="PTHR39639:SF1">
    <property type="entry name" value="DUF262 DOMAIN-CONTAINING PROTEIN"/>
    <property type="match status" value="1"/>
</dbReference>